<dbReference type="EMBL" id="OCNE01000002">
    <property type="protein sequence ID" value="SOD60982.1"/>
    <property type="molecule type" value="Genomic_DNA"/>
</dbReference>
<accession>A0A286DQM6</accession>
<reference evidence="1 2" key="1">
    <citation type="submission" date="2017-09" db="EMBL/GenBank/DDBJ databases">
        <authorList>
            <person name="Ehlers B."/>
            <person name="Leendertz F.H."/>
        </authorList>
    </citation>
    <scope>NUCLEOTIDE SEQUENCE [LARGE SCALE GENOMIC DNA]</scope>
    <source>
        <strain evidence="1 2">CGMCC 4.7095</strain>
    </source>
</reference>
<organism evidence="1 2">
    <name type="scientific">Streptomyces zhaozhouensis</name>
    <dbReference type="NCBI Taxonomy" id="1300267"/>
    <lineage>
        <taxon>Bacteria</taxon>
        <taxon>Bacillati</taxon>
        <taxon>Actinomycetota</taxon>
        <taxon>Actinomycetes</taxon>
        <taxon>Kitasatosporales</taxon>
        <taxon>Streptomycetaceae</taxon>
        <taxon>Streptomyces</taxon>
    </lineage>
</organism>
<name>A0A286DQM6_9ACTN</name>
<dbReference type="RefSeq" id="WP_097229784.1">
    <property type="nucleotide sequence ID" value="NZ_OCNE01000002.1"/>
</dbReference>
<gene>
    <name evidence="1" type="ORF">SAMN06297387_102398</name>
</gene>
<dbReference type="AlphaFoldDB" id="A0A286DQM6"/>
<evidence type="ECO:0000313" key="2">
    <source>
        <dbReference type="Proteomes" id="UP000219072"/>
    </source>
</evidence>
<protein>
    <submittedName>
        <fullName evidence="1">Uncharacterized protein</fullName>
    </submittedName>
</protein>
<evidence type="ECO:0000313" key="1">
    <source>
        <dbReference type="EMBL" id="SOD60982.1"/>
    </source>
</evidence>
<dbReference type="Proteomes" id="UP000219072">
    <property type="component" value="Unassembled WGS sequence"/>
</dbReference>
<keyword evidence="2" id="KW-1185">Reference proteome</keyword>
<sequence>MLVLTHDKLFGSAVADSAVLSEALPSVEVSLLVPVAPTSDTTGVFSDERPISAPETAAVAAAAGGVAAYGATANLAGAGHQIFGQQTKSHSMWALRGLDPWSDPT</sequence>
<proteinExistence type="predicted"/>